<evidence type="ECO:0000256" key="2">
    <source>
        <dbReference type="SAM" id="SignalP"/>
    </source>
</evidence>
<dbReference type="EMBL" id="JAESND010000008">
    <property type="protein sequence ID" value="MBM3117157.1"/>
    <property type="molecule type" value="Genomic_DNA"/>
</dbReference>
<protein>
    <submittedName>
        <fullName evidence="3">Uncharacterized protein</fullName>
    </submittedName>
</protein>
<feature type="signal peptide" evidence="2">
    <location>
        <begin position="1"/>
        <end position="25"/>
    </location>
</feature>
<proteinExistence type="predicted"/>
<reference evidence="3 4" key="1">
    <citation type="submission" date="2021-01" db="EMBL/GenBank/DDBJ databases">
        <title>Draft Genome Sequence and Polyhydroxyalkanoate Biosynthetic Potential of Jeongeupia naejangsanensis Type Strain DSM 24253.</title>
        <authorList>
            <person name="Turrini P."/>
            <person name="Artuso I."/>
            <person name="Lugli G.A."/>
            <person name="Frangipani E."/>
            <person name="Ventura M."/>
            <person name="Visca P."/>
        </authorList>
    </citation>
    <scope>NUCLEOTIDE SEQUENCE [LARGE SCALE GENOMIC DNA]</scope>
    <source>
        <strain evidence="3 4">DSM 24253</strain>
    </source>
</reference>
<evidence type="ECO:0000313" key="4">
    <source>
        <dbReference type="Proteomes" id="UP000809431"/>
    </source>
</evidence>
<accession>A0ABS2BNF7</accession>
<gene>
    <name evidence="3" type="ORF">JMJ54_15070</name>
</gene>
<keyword evidence="2" id="KW-0732">Signal</keyword>
<comment type="caution">
    <text evidence="3">The sequence shown here is derived from an EMBL/GenBank/DDBJ whole genome shotgun (WGS) entry which is preliminary data.</text>
</comment>
<name>A0ABS2BNF7_9NEIS</name>
<keyword evidence="4" id="KW-1185">Reference proteome</keyword>
<feature type="region of interest" description="Disordered" evidence="1">
    <location>
        <begin position="86"/>
        <end position="106"/>
    </location>
</feature>
<feature type="chain" id="PRO_5045642970" evidence="2">
    <location>
        <begin position="26"/>
        <end position="106"/>
    </location>
</feature>
<organism evidence="3 4">
    <name type="scientific">Jeongeupia naejangsanensis</name>
    <dbReference type="NCBI Taxonomy" id="613195"/>
    <lineage>
        <taxon>Bacteria</taxon>
        <taxon>Pseudomonadati</taxon>
        <taxon>Pseudomonadota</taxon>
        <taxon>Betaproteobacteria</taxon>
        <taxon>Neisseriales</taxon>
        <taxon>Chitinibacteraceae</taxon>
        <taxon>Jeongeupia</taxon>
    </lineage>
</organism>
<dbReference type="Proteomes" id="UP000809431">
    <property type="component" value="Unassembled WGS sequence"/>
</dbReference>
<evidence type="ECO:0000313" key="3">
    <source>
        <dbReference type="EMBL" id="MBM3117157.1"/>
    </source>
</evidence>
<sequence length="106" mass="10668">MRVRLLTLLLFCLALAGRGLPVAYAAPAKPAVCSAAGTVPPGNTPDCHDAPCCMPAALPSVLPVLPHDPLRAVEVAAIPLSGCGADAPACRARDPPAVPSSRTATH</sequence>
<dbReference type="RefSeq" id="WP_203539378.1">
    <property type="nucleotide sequence ID" value="NZ_JAESND010000008.1"/>
</dbReference>
<evidence type="ECO:0000256" key="1">
    <source>
        <dbReference type="SAM" id="MobiDB-lite"/>
    </source>
</evidence>